<evidence type="ECO:0000256" key="3">
    <source>
        <dbReference type="ARBA" id="ARBA00023157"/>
    </source>
</evidence>
<gene>
    <name evidence="6" type="ORF">METZ01_LOCUS30097</name>
</gene>
<dbReference type="PIRSF" id="PIRSF000077">
    <property type="entry name" value="Thioredoxin"/>
    <property type="match status" value="1"/>
</dbReference>
<proteinExistence type="predicted"/>
<dbReference type="NCBIfam" id="TIGR01068">
    <property type="entry name" value="thioredoxin"/>
    <property type="match status" value="1"/>
</dbReference>
<dbReference type="PROSITE" id="PS51352">
    <property type="entry name" value="THIOREDOXIN_2"/>
    <property type="match status" value="1"/>
</dbReference>
<dbReference type="InterPro" id="IPR005746">
    <property type="entry name" value="Thioredoxin"/>
</dbReference>
<evidence type="ECO:0000256" key="2">
    <source>
        <dbReference type="ARBA" id="ARBA00022982"/>
    </source>
</evidence>
<name>A0A381QHW3_9ZZZZ</name>
<organism evidence="6">
    <name type="scientific">marine metagenome</name>
    <dbReference type="NCBI Taxonomy" id="408172"/>
    <lineage>
        <taxon>unclassified sequences</taxon>
        <taxon>metagenomes</taxon>
        <taxon>ecological metagenomes</taxon>
    </lineage>
</organism>
<dbReference type="GO" id="GO:0045454">
    <property type="term" value="P:cell redox homeostasis"/>
    <property type="evidence" value="ECO:0007669"/>
    <property type="project" value="TreeGrafter"/>
</dbReference>
<evidence type="ECO:0000256" key="1">
    <source>
        <dbReference type="ARBA" id="ARBA00022448"/>
    </source>
</evidence>
<evidence type="ECO:0000313" key="6">
    <source>
        <dbReference type="EMBL" id="SUZ77243.1"/>
    </source>
</evidence>
<dbReference type="SUPFAM" id="SSF52833">
    <property type="entry name" value="Thioredoxin-like"/>
    <property type="match status" value="1"/>
</dbReference>
<evidence type="ECO:0000259" key="5">
    <source>
        <dbReference type="PROSITE" id="PS51352"/>
    </source>
</evidence>
<dbReference type="CDD" id="cd02947">
    <property type="entry name" value="TRX_family"/>
    <property type="match status" value="1"/>
</dbReference>
<feature type="domain" description="Thioredoxin" evidence="5">
    <location>
        <begin position="1"/>
        <end position="108"/>
    </location>
</feature>
<dbReference type="GO" id="GO:0005829">
    <property type="term" value="C:cytosol"/>
    <property type="evidence" value="ECO:0007669"/>
    <property type="project" value="TreeGrafter"/>
</dbReference>
<keyword evidence="3" id="KW-1015">Disulfide bond</keyword>
<dbReference type="PANTHER" id="PTHR45663">
    <property type="entry name" value="GEO12009P1"/>
    <property type="match status" value="1"/>
</dbReference>
<dbReference type="EMBL" id="UINC01001309">
    <property type="protein sequence ID" value="SUZ77243.1"/>
    <property type="molecule type" value="Genomic_DNA"/>
</dbReference>
<dbReference type="InterPro" id="IPR013766">
    <property type="entry name" value="Thioredoxin_domain"/>
</dbReference>
<evidence type="ECO:0000256" key="4">
    <source>
        <dbReference type="ARBA" id="ARBA00023284"/>
    </source>
</evidence>
<dbReference type="AlphaFoldDB" id="A0A381QHW3"/>
<dbReference type="PANTHER" id="PTHR45663:SF11">
    <property type="entry name" value="GEO12009P1"/>
    <property type="match status" value="1"/>
</dbReference>
<dbReference type="GO" id="GO:0015035">
    <property type="term" value="F:protein-disulfide reductase activity"/>
    <property type="evidence" value="ECO:0007669"/>
    <property type="project" value="InterPro"/>
</dbReference>
<dbReference type="InterPro" id="IPR036249">
    <property type="entry name" value="Thioredoxin-like_sf"/>
</dbReference>
<dbReference type="PRINTS" id="PR00421">
    <property type="entry name" value="THIOREDOXIN"/>
</dbReference>
<dbReference type="FunFam" id="3.40.30.10:FF:000001">
    <property type="entry name" value="Thioredoxin"/>
    <property type="match status" value="1"/>
</dbReference>
<dbReference type="InterPro" id="IPR017937">
    <property type="entry name" value="Thioredoxin_CS"/>
</dbReference>
<dbReference type="Pfam" id="PF00085">
    <property type="entry name" value="Thioredoxin"/>
    <property type="match status" value="1"/>
</dbReference>
<reference evidence="6" key="1">
    <citation type="submission" date="2018-05" db="EMBL/GenBank/DDBJ databases">
        <authorList>
            <person name="Lanie J.A."/>
            <person name="Ng W.-L."/>
            <person name="Kazmierczak K.M."/>
            <person name="Andrzejewski T.M."/>
            <person name="Davidsen T.M."/>
            <person name="Wayne K.J."/>
            <person name="Tettelin H."/>
            <person name="Glass J.I."/>
            <person name="Rusch D."/>
            <person name="Podicherti R."/>
            <person name="Tsui H.-C.T."/>
            <person name="Winkler M.E."/>
        </authorList>
    </citation>
    <scope>NUCLEOTIDE SEQUENCE</scope>
</reference>
<dbReference type="Gene3D" id="3.40.30.10">
    <property type="entry name" value="Glutaredoxin"/>
    <property type="match status" value="1"/>
</dbReference>
<accession>A0A381QHW3</accession>
<keyword evidence="4" id="KW-0676">Redox-active center</keyword>
<keyword evidence="2" id="KW-0249">Electron transport</keyword>
<dbReference type="PROSITE" id="PS00194">
    <property type="entry name" value="THIOREDOXIN_1"/>
    <property type="match status" value="1"/>
</dbReference>
<protein>
    <recommendedName>
        <fullName evidence="5">Thioredoxin domain-containing protein</fullName>
    </recommendedName>
</protein>
<sequence>MSENIHEFTDQSFDTDVVQADLPVLIDFWADWCGPCKAIAPTIEEIAGDYAGKVKVGKLNVDQNQNTAMQYGVRSIPTLLIMKSGEVVSQIVGAVPKENITKALDEIL</sequence>
<keyword evidence="1" id="KW-0813">Transport</keyword>